<evidence type="ECO:0000256" key="5">
    <source>
        <dbReference type="ARBA" id="ARBA00023002"/>
    </source>
</evidence>
<dbReference type="EMBL" id="VNIQ01000006">
    <property type="protein sequence ID" value="TYQ02277.1"/>
    <property type="molecule type" value="Genomic_DNA"/>
</dbReference>
<keyword evidence="5" id="KW-0560">Oxidoreductase</keyword>
<keyword evidence="4 8" id="KW-0223">Dioxygenase</keyword>
<reference evidence="8" key="1">
    <citation type="submission" date="2019-07" db="EMBL/GenBank/DDBJ databases">
        <title>Genomic Encyclopedia of Type Strains, Phase IV (KMG-IV): sequencing the most valuable type-strain genomes for metagenomic binning, comparative biology and taxonomic classification.</title>
        <authorList>
            <person name="Goeker M."/>
        </authorList>
    </citation>
    <scope>NUCLEOTIDE SEQUENCE</scope>
    <source>
        <strain evidence="8">DSM 44596</strain>
    </source>
</reference>
<dbReference type="Pfam" id="PF02668">
    <property type="entry name" value="TauD"/>
    <property type="match status" value="1"/>
</dbReference>
<keyword evidence="3" id="KW-0479">Metal-binding</keyword>
<comment type="caution">
    <text evidence="8">The sequence shown here is derived from an EMBL/GenBank/DDBJ whole genome shotgun (WGS) entry which is preliminary data.</text>
</comment>
<dbReference type="GO" id="GO:0051213">
    <property type="term" value="F:dioxygenase activity"/>
    <property type="evidence" value="ECO:0007669"/>
    <property type="project" value="UniProtKB-KW"/>
</dbReference>
<evidence type="ECO:0000256" key="2">
    <source>
        <dbReference type="ARBA" id="ARBA00005896"/>
    </source>
</evidence>
<dbReference type="GO" id="GO:0046872">
    <property type="term" value="F:metal ion binding"/>
    <property type="evidence" value="ECO:0007669"/>
    <property type="project" value="UniProtKB-KW"/>
</dbReference>
<sequence>MPASIRPITSTVGLEVTGLTADDLMKSDSAREIRQLLDRHGVLVYREINIDDDALLSLSRALGTVVVQSTGEHRLPEIQTITMDPSKTNAILASYRAGNFHWHIDGATQVIPQQATLLSAREVDPAGGDTEFASTYAAYDGLSDEEKAEFESLEVVHTFGHAQSLANPDPDEATRRAWARVPAQVHPLVWTRKNGRKSLLLGATASEVVGWPIERSRALLDRLLEWSTRPEYVLRQVWRKGDLVIWDNTGMLHRATEFEPSSQRLMHRTTLAGEESVCRG</sequence>
<evidence type="ECO:0000256" key="3">
    <source>
        <dbReference type="ARBA" id="ARBA00022723"/>
    </source>
</evidence>
<dbReference type="Gene3D" id="3.60.130.10">
    <property type="entry name" value="Clavaminate synthase-like"/>
    <property type="match status" value="1"/>
</dbReference>
<dbReference type="SUPFAM" id="SSF51197">
    <property type="entry name" value="Clavaminate synthase-like"/>
    <property type="match status" value="1"/>
</dbReference>
<dbReference type="PANTHER" id="PTHR43779">
    <property type="entry name" value="DIOXYGENASE RV0097-RELATED"/>
    <property type="match status" value="1"/>
</dbReference>
<gene>
    <name evidence="8" type="ORF">FNL38_10696</name>
</gene>
<feature type="domain" description="TauD/TfdA-like" evidence="7">
    <location>
        <begin position="5"/>
        <end position="270"/>
    </location>
</feature>
<evidence type="ECO:0000256" key="6">
    <source>
        <dbReference type="ARBA" id="ARBA00023004"/>
    </source>
</evidence>
<organism evidence="8">
    <name type="scientific">Nocardia globerula</name>
    <dbReference type="NCBI Taxonomy" id="1818"/>
    <lineage>
        <taxon>Bacteria</taxon>
        <taxon>Bacillati</taxon>
        <taxon>Actinomycetota</taxon>
        <taxon>Actinomycetes</taxon>
        <taxon>Mycobacteriales</taxon>
        <taxon>Nocardiaceae</taxon>
        <taxon>Nocardia</taxon>
    </lineage>
</organism>
<proteinExistence type="inferred from homology"/>
<evidence type="ECO:0000313" key="8">
    <source>
        <dbReference type="EMBL" id="TYQ02277.1"/>
    </source>
</evidence>
<comment type="cofactor">
    <cofactor evidence="1">
        <name>Fe(2+)</name>
        <dbReference type="ChEBI" id="CHEBI:29033"/>
    </cofactor>
</comment>
<evidence type="ECO:0000259" key="7">
    <source>
        <dbReference type="Pfam" id="PF02668"/>
    </source>
</evidence>
<dbReference type="PANTHER" id="PTHR43779:SF3">
    <property type="entry name" value="(3R)-3-[(CARBOXYMETHYL)AMINO]FATTY ACID OXYGENASE_DECARBOXYLASE"/>
    <property type="match status" value="1"/>
</dbReference>
<evidence type="ECO:0000256" key="4">
    <source>
        <dbReference type="ARBA" id="ARBA00022964"/>
    </source>
</evidence>
<dbReference type="InterPro" id="IPR051178">
    <property type="entry name" value="TfdA_dioxygenase"/>
</dbReference>
<dbReference type="InterPro" id="IPR003819">
    <property type="entry name" value="TauD/TfdA-like"/>
</dbReference>
<dbReference type="InterPro" id="IPR042098">
    <property type="entry name" value="TauD-like_sf"/>
</dbReference>
<name>A0A652YL32_NOCGL</name>
<evidence type="ECO:0000256" key="1">
    <source>
        <dbReference type="ARBA" id="ARBA00001954"/>
    </source>
</evidence>
<protein>
    <submittedName>
        <fullName evidence="8">Alpha-ketoglutarate-dependent taurine dioxygenase</fullName>
    </submittedName>
</protein>
<comment type="similarity">
    <text evidence="2">Belongs to the TfdA dioxygenase family.</text>
</comment>
<dbReference type="AlphaFoldDB" id="A0A652YL32"/>
<keyword evidence="6" id="KW-0408">Iron</keyword>
<accession>A0A652YL32</accession>